<dbReference type="Pfam" id="PF01225">
    <property type="entry name" value="Mur_ligase"/>
    <property type="match status" value="1"/>
</dbReference>
<keyword evidence="7" id="KW-0067">ATP-binding</keyword>
<dbReference type="OrthoDB" id="9800958at2"/>
<keyword evidence="7" id="KW-0963">Cytoplasm</keyword>
<comment type="function">
    <text evidence="7">Catalyzes the addition of meso-diaminopimelic acid to the nucleotide precursor UDP-N-acetylmuramoyl-L-alanyl-D-glutamate (UMAG) in the biosynthesis of bacterial cell-wall peptidoglycan.</text>
</comment>
<dbReference type="InterPro" id="IPR005761">
    <property type="entry name" value="UDP-N-AcMur-Glu-dNH2Pim_ligase"/>
</dbReference>
<dbReference type="UniPathway" id="UPA00219"/>
<dbReference type="InterPro" id="IPR013221">
    <property type="entry name" value="Mur_ligase_cen"/>
</dbReference>
<evidence type="ECO:0000256" key="1">
    <source>
        <dbReference type="ARBA" id="ARBA00005898"/>
    </source>
</evidence>
<proteinExistence type="inferred from homology"/>
<feature type="binding site" evidence="7">
    <location>
        <position position="476"/>
    </location>
    <ligand>
        <name>meso-2,6-diaminopimelate</name>
        <dbReference type="ChEBI" id="CHEBI:57791"/>
    </ligand>
</feature>
<keyword evidence="6 7" id="KW-0961">Cell wall biogenesis/degradation</keyword>
<dbReference type="PATRIC" id="fig|1304275.5.peg.969"/>
<organism evidence="12 13">
    <name type="scientific">Salinisphaera hydrothermalis (strain C41B8)</name>
    <dbReference type="NCBI Taxonomy" id="1304275"/>
    <lineage>
        <taxon>Bacteria</taxon>
        <taxon>Pseudomonadati</taxon>
        <taxon>Pseudomonadota</taxon>
        <taxon>Gammaproteobacteria</taxon>
        <taxon>Salinisphaerales</taxon>
        <taxon>Salinisphaeraceae</taxon>
        <taxon>Salinisphaera</taxon>
    </lineage>
</organism>
<feature type="modified residue" description="N6-carboxylysine" evidence="7">
    <location>
        <position position="226"/>
    </location>
</feature>
<feature type="binding site" evidence="7">
    <location>
        <position position="186"/>
    </location>
    <ligand>
        <name>UDP-N-acetyl-alpha-D-muramoyl-L-alanyl-D-glutamate</name>
        <dbReference type="ChEBI" id="CHEBI:83900"/>
    </ligand>
</feature>
<dbReference type="NCBIfam" id="TIGR01085">
    <property type="entry name" value="murE"/>
    <property type="match status" value="1"/>
</dbReference>
<dbReference type="EC" id="6.3.2.13" evidence="7"/>
<dbReference type="eggNOG" id="COG0769">
    <property type="taxonomic scope" value="Bacteria"/>
</dbReference>
<feature type="binding site" evidence="7">
    <location>
        <begin position="159"/>
        <end position="160"/>
    </location>
    <ligand>
        <name>UDP-N-acetyl-alpha-D-muramoyl-L-alanyl-D-glutamate</name>
        <dbReference type="ChEBI" id="CHEBI:83900"/>
    </ligand>
</feature>
<dbReference type="RefSeq" id="WP_051883081.1">
    <property type="nucleotide sequence ID" value="NZ_APNK01000004.1"/>
</dbReference>
<dbReference type="SUPFAM" id="SSF53244">
    <property type="entry name" value="MurD-like peptide ligases, peptide-binding domain"/>
    <property type="match status" value="1"/>
</dbReference>
<dbReference type="SUPFAM" id="SSF53623">
    <property type="entry name" value="MurD-like peptide ligases, catalytic domain"/>
    <property type="match status" value="1"/>
</dbReference>
<accession>A0A084IP74</accession>
<feature type="binding site" evidence="7">
    <location>
        <begin position="417"/>
        <end position="420"/>
    </location>
    <ligand>
        <name>meso-2,6-diaminopimelate</name>
        <dbReference type="ChEBI" id="CHEBI:57791"/>
    </ligand>
</feature>
<reference evidence="12 13" key="1">
    <citation type="submission" date="2013-03" db="EMBL/GenBank/DDBJ databases">
        <title>Salinisphaera hydrothermalis C41B8 Genome Sequencing.</title>
        <authorList>
            <person name="Li C."/>
            <person name="Lai Q."/>
            <person name="Shao Z."/>
        </authorList>
    </citation>
    <scope>NUCLEOTIDE SEQUENCE [LARGE SCALE GENOMIC DNA]</scope>
    <source>
        <strain evidence="12 13">C41B8</strain>
    </source>
</reference>
<keyword evidence="5 7" id="KW-0131">Cell cycle</keyword>
<evidence type="ECO:0000259" key="10">
    <source>
        <dbReference type="Pfam" id="PF02875"/>
    </source>
</evidence>
<dbReference type="InterPro" id="IPR035911">
    <property type="entry name" value="MurE/MurF_N"/>
</dbReference>
<feature type="binding site" evidence="7">
    <location>
        <position position="35"/>
    </location>
    <ligand>
        <name>UDP-N-acetyl-alpha-D-muramoyl-L-alanyl-D-glutamate</name>
        <dbReference type="ChEBI" id="CHEBI:83900"/>
    </ligand>
</feature>
<evidence type="ECO:0000256" key="7">
    <source>
        <dbReference type="HAMAP-Rule" id="MF_00208"/>
    </source>
</evidence>
<evidence type="ECO:0000256" key="2">
    <source>
        <dbReference type="ARBA" id="ARBA00022618"/>
    </source>
</evidence>
<comment type="PTM">
    <text evidence="7">Carboxylation is probably crucial for Mg(2+) binding and, consequently, for the gamma-phosphate positioning of ATP.</text>
</comment>
<evidence type="ECO:0000259" key="9">
    <source>
        <dbReference type="Pfam" id="PF01225"/>
    </source>
</evidence>
<evidence type="ECO:0000313" key="12">
    <source>
        <dbReference type="EMBL" id="KEZ78508.1"/>
    </source>
</evidence>
<comment type="subcellular location">
    <subcellularLocation>
        <location evidence="7 8">Cytoplasm</location>
    </subcellularLocation>
</comment>
<evidence type="ECO:0000256" key="3">
    <source>
        <dbReference type="ARBA" id="ARBA00022960"/>
    </source>
</evidence>
<dbReference type="NCBIfam" id="NF001126">
    <property type="entry name" value="PRK00139.1-4"/>
    <property type="match status" value="1"/>
</dbReference>
<dbReference type="Pfam" id="PF02875">
    <property type="entry name" value="Mur_ligase_C"/>
    <property type="match status" value="1"/>
</dbReference>
<feature type="binding site" evidence="7">
    <location>
        <position position="393"/>
    </location>
    <ligand>
        <name>meso-2,6-diaminopimelate</name>
        <dbReference type="ChEBI" id="CHEBI:57791"/>
    </ligand>
</feature>
<comment type="catalytic activity">
    <reaction evidence="7">
        <text>UDP-N-acetyl-alpha-D-muramoyl-L-alanyl-D-glutamate + meso-2,6-diaminopimelate + ATP = UDP-N-acetyl-alpha-D-muramoyl-L-alanyl-gamma-D-glutamyl-meso-2,6-diaminopimelate + ADP + phosphate + H(+)</text>
        <dbReference type="Rhea" id="RHEA:23676"/>
        <dbReference type="ChEBI" id="CHEBI:15378"/>
        <dbReference type="ChEBI" id="CHEBI:30616"/>
        <dbReference type="ChEBI" id="CHEBI:43474"/>
        <dbReference type="ChEBI" id="CHEBI:57791"/>
        <dbReference type="ChEBI" id="CHEBI:83900"/>
        <dbReference type="ChEBI" id="CHEBI:83905"/>
        <dbReference type="ChEBI" id="CHEBI:456216"/>
        <dbReference type="EC" id="6.3.2.13"/>
    </reaction>
</comment>
<feature type="binding site" evidence="7">
    <location>
        <position position="33"/>
    </location>
    <ligand>
        <name>UDP-N-acetyl-alpha-D-muramoyl-L-alanyl-D-glutamate</name>
        <dbReference type="ChEBI" id="CHEBI:83900"/>
    </ligand>
</feature>
<dbReference type="Gene3D" id="3.40.1390.10">
    <property type="entry name" value="MurE/MurF, N-terminal domain"/>
    <property type="match status" value="1"/>
</dbReference>
<dbReference type="PANTHER" id="PTHR23135:SF4">
    <property type="entry name" value="UDP-N-ACETYLMURAMOYL-L-ALANYL-D-GLUTAMATE--2,6-DIAMINOPIMELATE LIGASE MURE HOMOLOG, CHLOROPLASTIC"/>
    <property type="match status" value="1"/>
</dbReference>
<evidence type="ECO:0000313" key="13">
    <source>
        <dbReference type="Proteomes" id="UP000028302"/>
    </source>
</evidence>
<comment type="caution">
    <text evidence="12">The sequence shown here is derived from an EMBL/GenBank/DDBJ whole genome shotgun (WGS) entry which is preliminary data.</text>
</comment>
<dbReference type="Pfam" id="PF08245">
    <property type="entry name" value="Mur_ligase_M"/>
    <property type="match status" value="1"/>
</dbReference>
<dbReference type="InterPro" id="IPR036565">
    <property type="entry name" value="Mur-like_cat_sf"/>
</dbReference>
<dbReference type="Proteomes" id="UP000028302">
    <property type="component" value="Unassembled WGS sequence"/>
</dbReference>
<dbReference type="GO" id="GO:0005524">
    <property type="term" value="F:ATP binding"/>
    <property type="evidence" value="ECO:0007669"/>
    <property type="project" value="UniProtKB-UniRule"/>
</dbReference>
<dbReference type="Gene3D" id="3.90.190.20">
    <property type="entry name" value="Mur ligase, C-terminal domain"/>
    <property type="match status" value="1"/>
</dbReference>
<dbReference type="HAMAP" id="MF_00208">
    <property type="entry name" value="MurE"/>
    <property type="match status" value="1"/>
</dbReference>
<keyword evidence="7" id="KW-0460">Magnesium</keyword>
<feature type="binding site" evidence="7">
    <location>
        <position position="472"/>
    </location>
    <ligand>
        <name>meso-2,6-diaminopimelate</name>
        <dbReference type="ChEBI" id="CHEBI:57791"/>
    </ligand>
</feature>
<dbReference type="GO" id="GO:0008765">
    <property type="term" value="F:UDP-N-acetylmuramoylalanyl-D-glutamate-2,6-diaminopimelate ligase activity"/>
    <property type="evidence" value="ECO:0007669"/>
    <property type="project" value="UniProtKB-UniRule"/>
</dbReference>
<name>A0A084IP74_SALHC</name>
<dbReference type="SUPFAM" id="SSF63418">
    <property type="entry name" value="MurE/MurF N-terminal domain"/>
    <property type="match status" value="1"/>
</dbReference>
<comment type="pathway">
    <text evidence="7 8">Cell wall biogenesis; peptidoglycan biosynthesis.</text>
</comment>
<evidence type="ECO:0000256" key="8">
    <source>
        <dbReference type="RuleBase" id="RU004135"/>
    </source>
</evidence>
<feature type="short sequence motif" description="Meso-diaminopimelate recognition motif" evidence="7">
    <location>
        <begin position="417"/>
        <end position="420"/>
    </location>
</feature>
<dbReference type="PANTHER" id="PTHR23135">
    <property type="entry name" value="MUR LIGASE FAMILY MEMBER"/>
    <property type="match status" value="1"/>
</dbReference>
<dbReference type="GO" id="GO:0000287">
    <property type="term" value="F:magnesium ion binding"/>
    <property type="evidence" value="ECO:0007669"/>
    <property type="project" value="UniProtKB-UniRule"/>
</dbReference>
<dbReference type="Gene3D" id="3.40.1190.10">
    <property type="entry name" value="Mur-like, catalytic domain"/>
    <property type="match status" value="1"/>
</dbReference>
<comment type="caution">
    <text evidence="7">Lacks conserved residue(s) required for the propagation of feature annotation.</text>
</comment>
<feature type="domain" description="Mur ligase central" evidence="11">
    <location>
        <begin position="115"/>
        <end position="320"/>
    </location>
</feature>
<evidence type="ECO:0000256" key="6">
    <source>
        <dbReference type="ARBA" id="ARBA00023316"/>
    </source>
</evidence>
<dbReference type="InterPro" id="IPR036615">
    <property type="entry name" value="Mur_ligase_C_dom_sf"/>
</dbReference>
<evidence type="ECO:0000259" key="11">
    <source>
        <dbReference type="Pfam" id="PF08245"/>
    </source>
</evidence>
<dbReference type="GO" id="GO:0009252">
    <property type="term" value="P:peptidoglycan biosynthetic process"/>
    <property type="evidence" value="ECO:0007669"/>
    <property type="project" value="UniProtKB-UniRule"/>
</dbReference>
<dbReference type="InterPro" id="IPR004101">
    <property type="entry name" value="Mur_ligase_C"/>
</dbReference>
<keyword evidence="3 7" id="KW-0133">Cell shape</keyword>
<sequence>MLADVQVRQNLPQLLAGFDVSDVPDVAVSDVVLDSRQVTPGALFAACAGTRAHGVMHAHAAAEAGAAAMLWEPATGIDPGDDLPAVAVPNLSQHVGAIAARLYGDPSRQLFVAGVTGTDGKTSCAWLIARALTALGSRCGYLGTLGFGAIDDLAAATHTTPDAARLQRWLARLAAAEHEAVAMEVSSHALAQQRTDAVAFDVAVLTQIGRDHLDYHGDETAYIAAKRRLFDSPDLRVAVLNADDATGHDWLTRESRGVSYIAYGESPAVSDYSRFVRISRVDARADGLVVDFATHLGSATLASRLVGTFNAWNLAATLAVLLARDVSLVEAVEALAAVPTVPGRMERVDVSGDQPLVIVDYAHTPGALEAALSALSAHVEGRLLCVFGCGGNRDRGKRPLMGAVAARHADRFWITDDNPRSEDPAAIVADVLDGIPEAVTAAARYEIVHSRADAIAAAIADGAPGDVVLIAGKGHETTQQYGTEMVSFDDRVAARHVLEAL</sequence>
<keyword evidence="13" id="KW-1185">Reference proteome</keyword>
<feature type="binding site" evidence="7">
    <location>
        <position position="192"/>
    </location>
    <ligand>
        <name>UDP-N-acetyl-alpha-D-muramoyl-L-alanyl-D-glutamate</name>
        <dbReference type="ChEBI" id="CHEBI:83900"/>
    </ligand>
</feature>
<gene>
    <name evidence="7 12" type="primary">murE</name>
    <name evidence="12" type="ORF">C41B8_04731</name>
</gene>
<dbReference type="STRING" id="1304275.C41B8_04731"/>
<feature type="binding site" evidence="7">
    <location>
        <begin position="117"/>
        <end position="123"/>
    </location>
    <ligand>
        <name>ATP</name>
        <dbReference type="ChEBI" id="CHEBI:30616"/>
    </ligand>
</feature>
<keyword evidence="7" id="KW-0547">Nucleotide-binding</keyword>
<comment type="cofactor">
    <cofactor evidence="7">
        <name>Mg(2+)</name>
        <dbReference type="ChEBI" id="CHEBI:18420"/>
    </cofactor>
</comment>
<dbReference type="GO" id="GO:0051301">
    <property type="term" value="P:cell division"/>
    <property type="evidence" value="ECO:0007669"/>
    <property type="project" value="UniProtKB-KW"/>
</dbReference>
<dbReference type="GO" id="GO:0008360">
    <property type="term" value="P:regulation of cell shape"/>
    <property type="evidence" value="ECO:0007669"/>
    <property type="project" value="UniProtKB-KW"/>
</dbReference>
<protein>
    <recommendedName>
        <fullName evidence="7">UDP-N-acetylmuramoyl-L-alanyl-D-glutamate--2,6-diaminopimelate ligase</fullName>
        <ecNumber evidence="7">6.3.2.13</ecNumber>
    </recommendedName>
    <alternativeName>
        <fullName evidence="7">Meso-A2pm-adding enzyme</fullName>
    </alternativeName>
    <alternativeName>
        <fullName evidence="7">Meso-diaminopimelate-adding enzyme</fullName>
    </alternativeName>
    <alternativeName>
        <fullName evidence="7">UDP-MurNAc-L-Ala-D-Glu:meso-diaminopimelate ligase</fullName>
    </alternativeName>
    <alternativeName>
        <fullName evidence="7">UDP-MurNAc-tripeptide synthetase</fullName>
    </alternativeName>
    <alternativeName>
        <fullName evidence="7">UDP-N-acetylmuramyl-tripeptide synthetase</fullName>
    </alternativeName>
</protein>
<comment type="similarity">
    <text evidence="1 7">Belongs to the MurCDEF family. MurE subfamily.</text>
</comment>
<feature type="binding site" evidence="7">
    <location>
        <position position="194"/>
    </location>
    <ligand>
        <name>UDP-N-acetyl-alpha-D-muramoyl-L-alanyl-D-glutamate</name>
        <dbReference type="ChEBI" id="CHEBI:83900"/>
    </ligand>
</feature>
<keyword evidence="7 12" id="KW-0436">Ligase</keyword>
<feature type="domain" description="Mur ligase N-terminal catalytic" evidence="9">
    <location>
        <begin position="31"/>
        <end position="100"/>
    </location>
</feature>
<dbReference type="InterPro" id="IPR000713">
    <property type="entry name" value="Mur_ligase_N"/>
</dbReference>
<evidence type="ECO:0000256" key="4">
    <source>
        <dbReference type="ARBA" id="ARBA00022984"/>
    </source>
</evidence>
<keyword evidence="4 7" id="KW-0573">Peptidoglycan synthesis</keyword>
<keyword evidence="2 7" id="KW-0132">Cell division</keyword>
<dbReference type="AlphaFoldDB" id="A0A084IP74"/>
<dbReference type="EMBL" id="APNK01000004">
    <property type="protein sequence ID" value="KEZ78508.1"/>
    <property type="molecule type" value="Genomic_DNA"/>
</dbReference>
<dbReference type="GO" id="GO:0005737">
    <property type="term" value="C:cytoplasm"/>
    <property type="evidence" value="ECO:0007669"/>
    <property type="project" value="UniProtKB-SubCell"/>
</dbReference>
<feature type="domain" description="Mur ligase C-terminal" evidence="10">
    <location>
        <begin position="343"/>
        <end position="474"/>
    </location>
</feature>
<evidence type="ECO:0000256" key="5">
    <source>
        <dbReference type="ARBA" id="ARBA00023306"/>
    </source>
</evidence>
<dbReference type="GO" id="GO:0071555">
    <property type="term" value="P:cell wall organization"/>
    <property type="evidence" value="ECO:0007669"/>
    <property type="project" value="UniProtKB-KW"/>
</dbReference>